<comment type="catalytic activity">
    <reaction evidence="1">
        <text>S-ubiquitinyl-[E2 ubiquitin-conjugating enzyme]-L-cysteine + [acceptor protein]-L-lysine = [E2 ubiquitin-conjugating enzyme]-L-cysteine + N(6)-ubiquitinyl-[acceptor protein]-L-lysine.</text>
        <dbReference type="EC" id="2.3.2.26"/>
    </reaction>
</comment>
<keyword evidence="10" id="KW-1185">Reference proteome</keyword>
<gene>
    <name evidence="9" type="ORF">KP79_PYT19900</name>
</gene>
<dbReference type="GO" id="GO:0000151">
    <property type="term" value="C:ubiquitin ligase complex"/>
    <property type="evidence" value="ECO:0007669"/>
    <property type="project" value="TreeGrafter"/>
</dbReference>
<evidence type="ECO:0000256" key="5">
    <source>
        <dbReference type="ARBA" id="ARBA00032234"/>
    </source>
</evidence>
<dbReference type="PANTHER" id="PTHR31531:SF2">
    <property type="entry name" value="E3 UBIQUITIN-PROTEIN LIGASE E3D"/>
    <property type="match status" value="1"/>
</dbReference>
<comment type="subunit">
    <text evidence="8">Interacts with UBE2C/UbcH10 (E2 ubiquitin-conjugating enzyme). In vitro, interacts with cyclin-B.</text>
</comment>
<name>A0A210Q600_MIZYE</name>
<comment type="caution">
    <text evidence="9">The sequence shown here is derived from an EMBL/GenBank/DDBJ whole genome shotgun (WGS) entry which is preliminary data.</text>
</comment>
<comment type="function">
    <text evidence="7">E3 ubiquitin-protein ligase which accepts ubiquitin from specific E2 ubiquitin-conjugating enzymes, and transfers it to substrates, generally promoting their degradation by the proteasome. Independently of its E3 ubiquitin-protein ligase activity, acts as an inhibitor of CPSF3 endonuclease activity by blocking CPSF3 active site.</text>
</comment>
<dbReference type="GO" id="GO:0031624">
    <property type="term" value="F:ubiquitin conjugating enzyme binding"/>
    <property type="evidence" value="ECO:0007669"/>
    <property type="project" value="TreeGrafter"/>
</dbReference>
<dbReference type="EC" id="2.3.2.26" evidence="2"/>
<dbReference type="GO" id="GO:0000209">
    <property type="term" value="P:protein polyubiquitination"/>
    <property type="evidence" value="ECO:0007669"/>
    <property type="project" value="TreeGrafter"/>
</dbReference>
<reference evidence="9 10" key="1">
    <citation type="journal article" date="2017" name="Nat. Ecol. Evol.">
        <title>Scallop genome provides insights into evolution of bilaterian karyotype and development.</title>
        <authorList>
            <person name="Wang S."/>
            <person name="Zhang J."/>
            <person name="Jiao W."/>
            <person name="Li J."/>
            <person name="Xun X."/>
            <person name="Sun Y."/>
            <person name="Guo X."/>
            <person name="Huan P."/>
            <person name="Dong B."/>
            <person name="Zhang L."/>
            <person name="Hu X."/>
            <person name="Sun X."/>
            <person name="Wang J."/>
            <person name="Zhao C."/>
            <person name="Wang Y."/>
            <person name="Wang D."/>
            <person name="Huang X."/>
            <person name="Wang R."/>
            <person name="Lv J."/>
            <person name="Li Y."/>
            <person name="Zhang Z."/>
            <person name="Liu B."/>
            <person name="Lu W."/>
            <person name="Hui Y."/>
            <person name="Liang J."/>
            <person name="Zhou Z."/>
            <person name="Hou R."/>
            <person name="Li X."/>
            <person name="Liu Y."/>
            <person name="Li H."/>
            <person name="Ning X."/>
            <person name="Lin Y."/>
            <person name="Zhao L."/>
            <person name="Xing Q."/>
            <person name="Dou J."/>
            <person name="Li Y."/>
            <person name="Mao J."/>
            <person name="Guo H."/>
            <person name="Dou H."/>
            <person name="Li T."/>
            <person name="Mu C."/>
            <person name="Jiang W."/>
            <person name="Fu Q."/>
            <person name="Fu X."/>
            <person name="Miao Y."/>
            <person name="Liu J."/>
            <person name="Yu Q."/>
            <person name="Li R."/>
            <person name="Liao H."/>
            <person name="Li X."/>
            <person name="Kong Y."/>
            <person name="Jiang Z."/>
            <person name="Chourrout D."/>
            <person name="Li R."/>
            <person name="Bao Z."/>
        </authorList>
    </citation>
    <scope>NUCLEOTIDE SEQUENCE [LARGE SCALE GENOMIC DNA]</scope>
    <source>
        <strain evidence="9 10">PY_sf001</strain>
    </source>
</reference>
<protein>
    <recommendedName>
        <fullName evidence="3">E3 ubiquitin-protein ligase E3D</fullName>
        <ecNumber evidence="2">2.3.2.26</ecNumber>
    </recommendedName>
    <alternativeName>
        <fullName evidence="6">HECT-type E3 ubiquitin transferase E3D</fullName>
    </alternativeName>
    <alternativeName>
        <fullName evidence="5">UbcH10-binding protein with a HECT-like domain</fullName>
    </alternativeName>
    <alternativeName>
        <fullName evidence="4">Ubiquitin-conjugating enzyme E2C-binding protein</fullName>
    </alternativeName>
</protein>
<evidence type="ECO:0000313" key="9">
    <source>
        <dbReference type="EMBL" id="OWF44109.1"/>
    </source>
</evidence>
<evidence type="ECO:0000256" key="2">
    <source>
        <dbReference type="ARBA" id="ARBA00012485"/>
    </source>
</evidence>
<evidence type="ECO:0000256" key="8">
    <source>
        <dbReference type="ARBA" id="ARBA00064185"/>
    </source>
</evidence>
<dbReference type="GO" id="GO:0005634">
    <property type="term" value="C:nucleus"/>
    <property type="evidence" value="ECO:0007669"/>
    <property type="project" value="TreeGrafter"/>
</dbReference>
<evidence type="ECO:0000256" key="6">
    <source>
        <dbReference type="ARBA" id="ARBA00032298"/>
    </source>
</evidence>
<dbReference type="AlphaFoldDB" id="A0A210Q600"/>
<organism evidence="9 10">
    <name type="scientific">Mizuhopecten yessoensis</name>
    <name type="common">Japanese scallop</name>
    <name type="synonym">Patinopecten yessoensis</name>
    <dbReference type="NCBI Taxonomy" id="6573"/>
    <lineage>
        <taxon>Eukaryota</taxon>
        <taxon>Metazoa</taxon>
        <taxon>Spiralia</taxon>
        <taxon>Lophotrochozoa</taxon>
        <taxon>Mollusca</taxon>
        <taxon>Bivalvia</taxon>
        <taxon>Autobranchia</taxon>
        <taxon>Pteriomorphia</taxon>
        <taxon>Pectinida</taxon>
        <taxon>Pectinoidea</taxon>
        <taxon>Pectinidae</taxon>
        <taxon>Mizuhopecten</taxon>
    </lineage>
</organism>
<proteinExistence type="predicted"/>
<dbReference type="GO" id="GO:0006513">
    <property type="term" value="P:protein monoubiquitination"/>
    <property type="evidence" value="ECO:0007669"/>
    <property type="project" value="TreeGrafter"/>
</dbReference>
<dbReference type="Proteomes" id="UP000242188">
    <property type="component" value="Unassembled WGS sequence"/>
</dbReference>
<dbReference type="InterPro" id="IPR019193">
    <property type="entry name" value="UBQ-conj_enz_E2-bd_prot"/>
</dbReference>
<dbReference type="GO" id="GO:0005829">
    <property type="term" value="C:cytosol"/>
    <property type="evidence" value="ECO:0007669"/>
    <property type="project" value="TreeGrafter"/>
</dbReference>
<evidence type="ECO:0000256" key="4">
    <source>
        <dbReference type="ARBA" id="ARBA00029737"/>
    </source>
</evidence>
<dbReference type="GO" id="GO:0051865">
    <property type="term" value="P:protein autoubiquitination"/>
    <property type="evidence" value="ECO:0007669"/>
    <property type="project" value="TreeGrafter"/>
</dbReference>
<evidence type="ECO:0000313" key="10">
    <source>
        <dbReference type="Proteomes" id="UP000242188"/>
    </source>
</evidence>
<dbReference type="Pfam" id="PF09814">
    <property type="entry name" value="HECT_2"/>
    <property type="match status" value="1"/>
</dbReference>
<dbReference type="GO" id="GO:0043161">
    <property type="term" value="P:proteasome-mediated ubiquitin-dependent protein catabolic process"/>
    <property type="evidence" value="ECO:0007669"/>
    <property type="project" value="TreeGrafter"/>
</dbReference>
<dbReference type="OrthoDB" id="66510at2759"/>
<dbReference type="GO" id="GO:0030332">
    <property type="term" value="F:cyclin binding"/>
    <property type="evidence" value="ECO:0007669"/>
    <property type="project" value="TreeGrafter"/>
</dbReference>
<dbReference type="GO" id="GO:0061630">
    <property type="term" value="F:ubiquitin protein ligase activity"/>
    <property type="evidence" value="ECO:0007669"/>
    <property type="project" value="UniProtKB-EC"/>
</dbReference>
<evidence type="ECO:0000256" key="3">
    <source>
        <dbReference type="ARBA" id="ARBA00013646"/>
    </source>
</evidence>
<dbReference type="PANTHER" id="PTHR31531">
    <property type="entry name" value="E3 UBIQUITIN-PROTEIN LIGASE E3D FAMILY MEMBER"/>
    <property type="match status" value="1"/>
</dbReference>
<evidence type="ECO:0000256" key="7">
    <source>
        <dbReference type="ARBA" id="ARBA00053831"/>
    </source>
</evidence>
<sequence>MALTELSRHQGGEIMFYCEYKRALSLLNTSIISDRLTNKFKDNVTIIVEENLITIREKGKVLCCDFVEAKLSPLTCRGLKYFPDGELQFTIYVDSEMDQGMFHMDTNHSKQSDFVEKIQLYQDKCYCAKCGQKIFADHCIFMRVLALPSENWADYSDMWFCHKHEGEENDDTPHPKLLLPKEKQCLVGDTYLLVQGRHLKPGHTRTSGEALHCQRCGNQLGVKVHEGSGQGDVGFSRTYPVYKVFRHSVLFHRLEEIIDRGPEFEVTAEDYFANLIVEQSHLYTSFRLVIEAVKGEHTVTCLVWLIDPCLMVYIDSCSLDESHIQLRPTKVLKMLYKCQIQPGGCPPSPNHTFSSWKTDQAVHSIQLPYPMCVQLVSLLVKSSKCIPRSQRFLNKFFVGFLRYADKGG</sequence>
<accession>A0A210Q600</accession>
<evidence type="ECO:0000256" key="1">
    <source>
        <dbReference type="ARBA" id="ARBA00000885"/>
    </source>
</evidence>
<dbReference type="STRING" id="6573.A0A210Q600"/>
<dbReference type="EMBL" id="NEDP02004918">
    <property type="protein sequence ID" value="OWF44109.1"/>
    <property type="molecule type" value="Genomic_DNA"/>
</dbReference>